<keyword evidence="1" id="KW-1003">Cell membrane</keyword>
<name>A0A455U3F6_9GAMM</name>
<evidence type="ECO:0000256" key="2">
    <source>
        <dbReference type="SAM" id="Phobius"/>
    </source>
</evidence>
<accession>A0A455U3F6</accession>
<comment type="subcellular location">
    <subcellularLocation>
        <location evidence="1">Cell inner membrane</location>
        <topology evidence="1">Multi-pass membrane protein</topology>
    </subcellularLocation>
</comment>
<feature type="transmembrane region" description="Helical" evidence="2">
    <location>
        <begin position="50"/>
        <end position="74"/>
    </location>
</feature>
<comment type="function">
    <text evidence="1">Part of the tripartite ATP-independent periplasmic (TRAP) transport system.</text>
</comment>
<evidence type="ECO:0000256" key="1">
    <source>
        <dbReference type="RuleBase" id="RU369079"/>
    </source>
</evidence>
<organism evidence="4 5">
    <name type="scientific">Vreelandella sulfidaeris</name>
    <dbReference type="NCBI Taxonomy" id="115553"/>
    <lineage>
        <taxon>Bacteria</taxon>
        <taxon>Pseudomonadati</taxon>
        <taxon>Pseudomonadota</taxon>
        <taxon>Gammaproteobacteria</taxon>
        <taxon>Oceanospirillales</taxon>
        <taxon>Halomonadaceae</taxon>
        <taxon>Vreelandella</taxon>
    </lineage>
</organism>
<keyword evidence="2" id="KW-1133">Transmembrane helix</keyword>
<dbReference type="Pfam" id="PF06808">
    <property type="entry name" value="DctM"/>
    <property type="match status" value="1"/>
</dbReference>
<dbReference type="KEGG" id="hsr:HSBAA_18980"/>
<protein>
    <recommendedName>
        <fullName evidence="3">TRAP C4-dicarboxylate transport system permease DctM subunit domain-containing protein</fullName>
    </recommendedName>
</protein>
<dbReference type="GO" id="GO:0022857">
    <property type="term" value="F:transmembrane transporter activity"/>
    <property type="evidence" value="ECO:0007669"/>
    <property type="project" value="UniProtKB-UniRule"/>
</dbReference>
<feature type="domain" description="TRAP C4-dicarboxylate transport system permease DctM subunit" evidence="3">
    <location>
        <begin position="6"/>
        <end position="89"/>
    </location>
</feature>
<sequence length="89" mass="8934">MLVGVAATTIAAFVLFGCLLLHTGGGNTFMDLALRISGRSPGGAAKVATVASGLFGMVSGSAVANVATTGNFTIPMMKRLNYPRPFAAG</sequence>
<keyword evidence="1" id="KW-0813">Transport</keyword>
<dbReference type="EMBL" id="AP019514">
    <property type="protein sequence ID" value="BBI60592.1"/>
    <property type="molecule type" value="Genomic_DNA"/>
</dbReference>
<proteinExistence type="predicted"/>
<dbReference type="Proteomes" id="UP000320231">
    <property type="component" value="Chromosome"/>
</dbReference>
<dbReference type="AlphaFoldDB" id="A0A455U3F6"/>
<reference evidence="4 5" key="1">
    <citation type="journal article" date="2019" name="Microbiol. Resour. Announc.">
        <title>Complete Genome Sequence of Halomonas sulfidaeris Strain Esulfide1 Isolated from a Metal Sulfide Rock at a Depth of 2,200 Meters, Obtained Using Nanopore Sequencing.</title>
        <authorList>
            <person name="Saito M."/>
            <person name="Nishigata A."/>
            <person name="Galipon J."/>
            <person name="Arakawa K."/>
        </authorList>
    </citation>
    <scope>NUCLEOTIDE SEQUENCE [LARGE SCALE GENOMIC DNA]</scope>
    <source>
        <strain evidence="4 5">ATCC BAA-803</strain>
    </source>
</reference>
<dbReference type="PANTHER" id="PTHR43849:SF2">
    <property type="entry name" value="BLL3936 PROTEIN"/>
    <property type="match status" value="1"/>
</dbReference>
<keyword evidence="2" id="KW-0812">Transmembrane</keyword>
<dbReference type="GO" id="GO:0005886">
    <property type="term" value="C:plasma membrane"/>
    <property type="evidence" value="ECO:0007669"/>
    <property type="project" value="UniProtKB-SubCell"/>
</dbReference>
<gene>
    <name evidence="4" type="ORF">HSBAA_18980</name>
</gene>
<evidence type="ECO:0000259" key="3">
    <source>
        <dbReference type="Pfam" id="PF06808"/>
    </source>
</evidence>
<dbReference type="InterPro" id="IPR010656">
    <property type="entry name" value="DctM"/>
</dbReference>
<dbReference type="PANTHER" id="PTHR43849">
    <property type="entry name" value="BLL3936 PROTEIN"/>
    <property type="match status" value="1"/>
</dbReference>
<keyword evidence="1" id="KW-0997">Cell inner membrane</keyword>
<evidence type="ECO:0000313" key="5">
    <source>
        <dbReference type="Proteomes" id="UP000320231"/>
    </source>
</evidence>
<evidence type="ECO:0000313" key="4">
    <source>
        <dbReference type="EMBL" id="BBI60592.1"/>
    </source>
</evidence>
<keyword evidence="2" id="KW-0472">Membrane</keyword>